<comment type="subcellular location">
    <subcellularLocation>
        <location evidence="12">Cell inner membrane</location>
        <topology evidence="12">Lipid-anchor</topology>
        <orientation evidence="12">Periplasmic side</orientation>
    </subcellularLocation>
</comment>
<evidence type="ECO:0000256" key="12">
    <source>
        <dbReference type="RuleBase" id="RU363002"/>
    </source>
</evidence>
<keyword evidence="4 10" id="KW-0808">Transferase</keyword>
<keyword evidence="12" id="KW-0472">Membrane</keyword>
<keyword evidence="7 10" id="KW-0460">Magnesium</keyword>
<dbReference type="PIRSF" id="PIRSF006268">
    <property type="entry name" value="ApbE"/>
    <property type="match status" value="1"/>
</dbReference>
<keyword evidence="12" id="KW-0732">Signal</keyword>
<dbReference type="SUPFAM" id="SSF143631">
    <property type="entry name" value="ApbE-like"/>
    <property type="match status" value="1"/>
</dbReference>
<comment type="catalytic activity">
    <reaction evidence="9 10 12">
        <text>L-threonyl-[protein] + FAD = FMN-L-threonyl-[protein] + AMP + H(+)</text>
        <dbReference type="Rhea" id="RHEA:36847"/>
        <dbReference type="Rhea" id="RHEA-COMP:11060"/>
        <dbReference type="Rhea" id="RHEA-COMP:11061"/>
        <dbReference type="ChEBI" id="CHEBI:15378"/>
        <dbReference type="ChEBI" id="CHEBI:30013"/>
        <dbReference type="ChEBI" id="CHEBI:57692"/>
        <dbReference type="ChEBI" id="CHEBI:74257"/>
        <dbReference type="ChEBI" id="CHEBI:456215"/>
        <dbReference type="EC" id="2.7.1.180"/>
    </reaction>
</comment>
<evidence type="ECO:0000256" key="5">
    <source>
        <dbReference type="ARBA" id="ARBA00022723"/>
    </source>
</evidence>
<gene>
    <name evidence="13" type="ORF">EK398_20665</name>
</gene>
<dbReference type="PANTHER" id="PTHR30040">
    <property type="entry name" value="THIAMINE BIOSYNTHESIS LIPOPROTEIN APBE"/>
    <property type="match status" value="1"/>
</dbReference>
<evidence type="ECO:0000256" key="1">
    <source>
        <dbReference type="ARBA" id="ARBA00011955"/>
    </source>
</evidence>
<sequence>MKKRIVIMVFGLLMVLLTACGSNKPKINEKPYEDKQFLMGTYVQMRIYDDGKEAALKPAFKRVKELADKITVNQEGSEIDAVNKEAGVKPVKVTDDMFFLLKEAYKYSQDSKGGFDMAIGPITSMWRIGFPDARKPAQNEIDQALKLVNYHEVEFNDENKTVFLKEKGMKLDLGAIAKGYITDEVVKVLKENDVTTAIIDLGGNVYVMGHSPRGNQKEDWTVGIQDPNQARNVVLGSVPESNMSLVTSGIYERYLEADGKTYHHLFNPKTGYPFDNDIAGVTIVSKKSLDGDGLSTAVFSMGVKEGLKYVEGLKDTEAIFVTRDDKVYVTAGLKDIFELNKEAGYKMGNDKDLK</sequence>
<evidence type="ECO:0000256" key="3">
    <source>
        <dbReference type="ARBA" id="ARBA00022630"/>
    </source>
</evidence>
<accession>A0A2N8PRP2</accession>
<dbReference type="AlphaFoldDB" id="A0A2N8PRP2"/>
<dbReference type="PANTHER" id="PTHR30040:SF2">
    <property type="entry name" value="FAD:PROTEIN FMN TRANSFERASE"/>
    <property type="match status" value="1"/>
</dbReference>
<evidence type="ECO:0000313" key="13">
    <source>
        <dbReference type="EMBL" id="RVU92887.1"/>
    </source>
</evidence>
<evidence type="ECO:0000256" key="2">
    <source>
        <dbReference type="ARBA" id="ARBA00016337"/>
    </source>
</evidence>
<evidence type="ECO:0000256" key="4">
    <source>
        <dbReference type="ARBA" id="ARBA00022679"/>
    </source>
</evidence>
<keyword evidence="5 10" id="KW-0479">Metal-binding</keyword>
<evidence type="ECO:0000256" key="6">
    <source>
        <dbReference type="ARBA" id="ARBA00022827"/>
    </source>
</evidence>
<keyword evidence="12" id="KW-0449">Lipoprotein</keyword>
<evidence type="ECO:0000256" key="10">
    <source>
        <dbReference type="PIRNR" id="PIRNR006268"/>
    </source>
</evidence>
<dbReference type="GO" id="GO:0046872">
    <property type="term" value="F:metal ion binding"/>
    <property type="evidence" value="ECO:0007669"/>
    <property type="project" value="UniProtKB-UniRule"/>
</dbReference>
<dbReference type="InterPro" id="IPR024932">
    <property type="entry name" value="ApbE"/>
</dbReference>
<comment type="function">
    <text evidence="12">Flavin transferase that catalyzes the transfer of the FMN moiety of FAD and its covalent binding to the hydroxyl group of a threonine residue in a target flavoprotein.</text>
</comment>
<feature type="binding site" evidence="11">
    <location>
        <position position="296"/>
    </location>
    <ligand>
        <name>Mg(2+)</name>
        <dbReference type="ChEBI" id="CHEBI:18420"/>
    </ligand>
</feature>
<feature type="binding site" evidence="11">
    <location>
        <position position="292"/>
    </location>
    <ligand>
        <name>Mg(2+)</name>
        <dbReference type="ChEBI" id="CHEBI:18420"/>
    </ligand>
</feature>
<dbReference type="InterPro" id="IPR003374">
    <property type="entry name" value="ApbE-like_sf"/>
</dbReference>
<dbReference type="EMBL" id="RYZS01000002">
    <property type="protein sequence ID" value="RVU92887.1"/>
    <property type="molecule type" value="Genomic_DNA"/>
</dbReference>
<keyword evidence="3 10" id="KW-0285">Flavoprotein</keyword>
<keyword evidence="6 10" id="KW-0274">FAD</keyword>
<comment type="similarity">
    <text evidence="10 12">Belongs to the ApbE family.</text>
</comment>
<evidence type="ECO:0000256" key="9">
    <source>
        <dbReference type="ARBA" id="ARBA00048540"/>
    </source>
</evidence>
<reference evidence="13 14" key="1">
    <citation type="submission" date="2018-12" db="EMBL/GenBank/DDBJ databases">
        <title>A novel vanA-carrying plasmid in a clinical isolate of Enterococcus avium.</title>
        <authorList>
            <person name="Bernasconi O.J."/>
            <person name="Luzzaro F."/>
            <person name="Endimiani A."/>
        </authorList>
    </citation>
    <scope>NUCLEOTIDE SEQUENCE [LARGE SCALE GENOMIC DNA]</scope>
    <source>
        <strain evidence="13 14">LC0559/18</strain>
    </source>
</reference>
<organism evidence="13 14">
    <name type="scientific">Enterococcus avium</name>
    <name type="common">Streptococcus avium</name>
    <dbReference type="NCBI Taxonomy" id="33945"/>
    <lineage>
        <taxon>Bacteria</taxon>
        <taxon>Bacillati</taxon>
        <taxon>Bacillota</taxon>
        <taxon>Bacilli</taxon>
        <taxon>Lactobacillales</taxon>
        <taxon>Enterococcaceae</taxon>
        <taxon>Enterococcus</taxon>
    </lineage>
</organism>
<name>A0A2N8PRP2_ENTAV</name>
<dbReference type="EC" id="2.7.1.180" evidence="1 10"/>
<keyword evidence="12" id="KW-1003">Cell membrane</keyword>
<protein>
    <recommendedName>
        <fullName evidence="2 10">FAD:protein FMN transferase</fullName>
        <ecNumber evidence="1 10">2.7.1.180</ecNumber>
    </recommendedName>
    <alternativeName>
        <fullName evidence="8 10">Flavin transferase</fullName>
    </alternativeName>
</protein>
<dbReference type="Proteomes" id="UP000288388">
    <property type="component" value="Unassembled WGS sequence"/>
</dbReference>
<evidence type="ECO:0000256" key="7">
    <source>
        <dbReference type="ARBA" id="ARBA00022842"/>
    </source>
</evidence>
<dbReference type="Pfam" id="PF02424">
    <property type="entry name" value="ApbE"/>
    <property type="match status" value="1"/>
</dbReference>
<evidence type="ECO:0000313" key="14">
    <source>
        <dbReference type="Proteomes" id="UP000288388"/>
    </source>
</evidence>
<dbReference type="Gene3D" id="3.10.520.10">
    <property type="entry name" value="ApbE-like domains"/>
    <property type="match status" value="1"/>
</dbReference>
<proteinExistence type="inferred from homology"/>
<dbReference type="PROSITE" id="PS51257">
    <property type="entry name" value="PROKAR_LIPOPROTEIN"/>
    <property type="match status" value="1"/>
</dbReference>
<comment type="cofactor">
    <cofactor evidence="11">
        <name>Mg(2+)</name>
        <dbReference type="ChEBI" id="CHEBI:18420"/>
    </cofactor>
    <cofactor evidence="11">
        <name>Mn(2+)</name>
        <dbReference type="ChEBI" id="CHEBI:29035"/>
    </cofactor>
    <text evidence="11">Magnesium. Can also use manganese.</text>
</comment>
<feature type="binding site" evidence="11">
    <location>
        <position position="175"/>
    </location>
    <ligand>
        <name>Mg(2+)</name>
        <dbReference type="ChEBI" id="CHEBI:18420"/>
    </ligand>
</feature>
<dbReference type="GO" id="GO:0005886">
    <property type="term" value="C:plasma membrane"/>
    <property type="evidence" value="ECO:0007669"/>
    <property type="project" value="UniProtKB-SubCell"/>
</dbReference>
<feature type="chain" id="PRO_5043074934" description="FAD:protein FMN transferase" evidence="12">
    <location>
        <begin position="22"/>
        <end position="354"/>
    </location>
</feature>
<feature type="signal peptide" evidence="12">
    <location>
        <begin position="1"/>
        <end position="21"/>
    </location>
</feature>
<keyword evidence="12" id="KW-0997">Cell inner membrane</keyword>
<evidence type="ECO:0000256" key="11">
    <source>
        <dbReference type="PIRSR" id="PIRSR006268-2"/>
    </source>
</evidence>
<dbReference type="GO" id="GO:0016740">
    <property type="term" value="F:transferase activity"/>
    <property type="evidence" value="ECO:0007669"/>
    <property type="project" value="UniProtKB-UniRule"/>
</dbReference>
<evidence type="ECO:0000256" key="8">
    <source>
        <dbReference type="ARBA" id="ARBA00031306"/>
    </source>
</evidence>
<comment type="caution">
    <text evidence="13">The sequence shown here is derived from an EMBL/GenBank/DDBJ whole genome shotgun (WGS) entry which is preliminary data.</text>
</comment>